<reference evidence="2" key="1">
    <citation type="journal article" date="2022" name="bioRxiv">
        <title>Sequencing and chromosome-scale assembly of the giantPleurodeles waltlgenome.</title>
        <authorList>
            <person name="Brown T."/>
            <person name="Elewa A."/>
            <person name="Iarovenko S."/>
            <person name="Subramanian E."/>
            <person name="Araus A.J."/>
            <person name="Petzold A."/>
            <person name="Susuki M."/>
            <person name="Suzuki K.-i.T."/>
            <person name="Hayashi T."/>
            <person name="Toyoda A."/>
            <person name="Oliveira C."/>
            <person name="Osipova E."/>
            <person name="Leigh N.D."/>
            <person name="Simon A."/>
            <person name="Yun M.H."/>
        </authorList>
    </citation>
    <scope>NUCLEOTIDE SEQUENCE</scope>
    <source>
        <strain evidence="2">20211129_DDA</strain>
        <tissue evidence="2">Liver</tissue>
    </source>
</reference>
<evidence type="ECO:0000256" key="1">
    <source>
        <dbReference type="SAM" id="MobiDB-lite"/>
    </source>
</evidence>
<keyword evidence="3" id="KW-1185">Reference proteome</keyword>
<dbReference type="AlphaFoldDB" id="A0AAV7NSF9"/>
<dbReference type="Proteomes" id="UP001066276">
    <property type="component" value="Chromosome 8"/>
</dbReference>
<evidence type="ECO:0000313" key="3">
    <source>
        <dbReference type="Proteomes" id="UP001066276"/>
    </source>
</evidence>
<sequence>MLVESRQWQRCGVRRYETQSDRWCGGREGSENGDPLLACGLALEARAAGGPQTAPTTSTLPAVDTRRHPANNDMWHRAWWCHA</sequence>
<accession>A0AAV7NSF9</accession>
<feature type="region of interest" description="Disordered" evidence="1">
    <location>
        <begin position="48"/>
        <end position="67"/>
    </location>
</feature>
<gene>
    <name evidence="2" type="ORF">NDU88_004421</name>
</gene>
<proteinExistence type="predicted"/>
<name>A0AAV7NSF9_PLEWA</name>
<dbReference type="EMBL" id="JANPWB010000012">
    <property type="protein sequence ID" value="KAJ1116203.1"/>
    <property type="molecule type" value="Genomic_DNA"/>
</dbReference>
<evidence type="ECO:0000313" key="2">
    <source>
        <dbReference type="EMBL" id="KAJ1116203.1"/>
    </source>
</evidence>
<protein>
    <submittedName>
        <fullName evidence="2">Uncharacterized protein</fullName>
    </submittedName>
</protein>
<organism evidence="2 3">
    <name type="scientific">Pleurodeles waltl</name>
    <name type="common">Iberian ribbed newt</name>
    <dbReference type="NCBI Taxonomy" id="8319"/>
    <lineage>
        <taxon>Eukaryota</taxon>
        <taxon>Metazoa</taxon>
        <taxon>Chordata</taxon>
        <taxon>Craniata</taxon>
        <taxon>Vertebrata</taxon>
        <taxon>Euteleostomi</taxon>
        <taxon>Amphibia</taxon>
        <taxon>Batrachia</taxon>
        <taxon>Caudata</taxon>
        <taxon>Salamandroidea</taxon>
        <taxon>Salamandridae</taxon>
        <taxon>Pleurodelinae</taxon>
        <taxon>Pleurodeles</taxon>
    </lineage>
</organism>
<comment type="caution">
    <text evidence="2">The sequence shown here is derived from an EMBL/GenBank/DDBJ whole genome shotgun (WGS) entry which is preliminary data.</text>
</comment>